<evidence type="ECO:0000313" key="15">
    <source>
        <dbReference type="Proteomes" id="UP000030748"/>
    </source>
</evidence>
<keyword evidence="4" id="KW-0934">Plastid</keyword>
<keyword evidence="5 12" id="KW-0812">Transmembrane</keyword>
<protein>
    <recommendedName>
        <fullName evidence="13">NADH:quinone oxidoreductase/Mrp antiporter transmembrane domain-containing protein</fullName>
    </recommendedName>
</protein>
<evidence type="ECO:0000256" key="2">
    <source>
        <dbReference type="ARBA" id="ARBA00004334"/>
    </source>
</evidence>
<keyword evidence="8" id="KW-0520">NAD</keyword>
<feature type="transmembrane region" description="Helical" evidence="12">
    <location>
        <begin position="66"/>
        <end position="83"/>
    </location>
</feature>
<evidence type="ECO:0000256" key="1">
    <source>
        <dbReference type="ARBA" id="ARBA00004141"/>
    </source>
</evidence>
<keyword evidence="3" id="KW-0813">Transport</keyword>
<reference evidence="14 15" key="1">
    <citation type="journal article" date="2013" name="Proc. Natl. Acad. Sci. U.S.A.">
        <title>Fine-scale variation in meiotic recombination in Mimulus inferred from population shotgun sequencing.</title>
        <authorList>
            <person name="Hellsten U."/>
            <person name="Wright K.M."/>
            <person name="Jenkins J."/>
            <person name="Shu S."/>
            <person name="Yuan Y."/>
            <person name="Wessler S.R."/>
            <person name="Schmutz J."/>
            <person name="Willis J.H."/>
            <person name="Rokhsar D.S."/>
        </authorList>
    </citation>
    <scope>NUCLEOTIDE SEQUENCE [LARGE SCALE GENOMIC DNA]</scope>
    <source>
        <strain evidence="15">cv. DUN x IM62</strain>
    </source>
</reference>
<evidence type="ECO:0000256" key="7">
    <source>
        <dbReference type="ARBA" id="ARBA00022989"/>
    </source>
</evidence>
<proteinExistence type="predicted"/>
<evidence type="ECO:0000256" key="9">
    <source>
        <dbReference type="ARBA" id="ARBA00023136"/>
    </source>
</evidence>
<dbReference type="STRING" id="4155.A0A022QXR2"/>
<dbReference type="InterPro" id="IPR001750">
    <property type="entry name" value="ND/Mrp_TM"/>
</dbReference>
<feature type="domain" description="NADH:quinone oxidoreductase/Mrp antiporter transmembrane" evidence="13">
    <location>
        <begin position="2"/>
        <end position="79"/>
    </location>
</feature>
<sequence length="84" mass="9114">HSSIGHVDYIRIGLSCGAIEGIQSLITTIFIYAPMTIYAFAIALALRQTRVKCIADLGVLAETNPILAITFSITMFSYSFLIAT</sequence>
<keyword evidence="15" id="KW-1185">Reference proteome</keyword>
<keyword evidence="7 12" id="KW-1133">Transmembrane helix</keyword>
<evidence type="ECO:0000313" key="14">
    <source>
        <dbReference type="EMBL" id="EYU32394.1"/>
    </source>
</evidence>
<feature type="non-terminal residue" evidence="14">
    <location>
        <position position="1"/>
    </location>
</feature>
<dbReference type="AlphaFoldDB" id="A0A022QXR2"/>
<keyword evidence="9 12" id="KW-0472">Membrane</keyword>
<evidence type="ECO:0000259" key="13">
    <source>
        <dbReference type="Pfam" id="PF00361"/>
    </source>
</evidence>
<name>A0A022QXR2_ERYGU</name>
<dbReference type="eggNOG" id="KOG4668">
    <property type="taxonomic scope" value="Eukaryota"/>
</dbReference>
<feature type="transmembrane region" description="Helical" evidence="12">
    <location>
        <begin position="25"/>
        <end position="46"/>
    </location>
</feature>
<evidence type="ECO:0000256" key="3">
    <source>
        <dbReference type="ARBA" id="ARBA00022448"/>
    </source>
</evidence>
<dbReference type="Proteomes" id="UP000030748">
    <property type="component" value="Unassembled WGS sequence"/>
</dbReference>
<evidence type="ECO:0000256" key="8">
    <source>
        <dbReference type="ARBA" id="ARBA00023027"/>
    </source>
</evidence>
<dbReference type="GO" id="GO:0009535">
    <property type="term" value="C:chloroplast thylakoid membrane"/>
    <property type="evidence" value="ECO:0007669"/>
    <property type="project" value="UniProtKB-SubCell"/>
</dbReference>
<organism evidence="14 15">
    <name type="scientific">Erythranthe guttata</name>
    <name type="common">Yellow monkey flower</name>
    <name type="synonym">Mimulus guttatus</name>
    <dbReference type="NCBI Taxonomy" id="4155"/>
    <lineage>
        <taxon>Eukaryota</taxon>
        <taxon>Viridiplantae</taxon>
        <taxon>Streptophyta</taxon>
        <taxon>Embryophyta</taxon>
        <taxon>Tracheophyta</taxon>
        <taxon>Spermatophyta</taxon>
        <taxon>Magnoliopsida</taxon>
        <taxon>eudicotyledons</taxon>
        <taxon>Gunneridae</taxon>
        <taxon>Pentapetalae</taxon>
        <taxon>asterids</taxon>
        <taxon>lamiids</taxon>
        <taxon>Lamiales</taxon>
        <taxon>Phrymaceae</taxon>
        <taxon>Erythranthe</taxon>
    </lineage>
</organism>
<evidence type="ECO:0000256" key="10">
    <source>
        <dbReference type="ARBA" id="ARBA00047726"/>
    </source>
</evidence>
<dbReference type="Pfam" id="PF00361">
    <property type="entry name" value="Proton_antipo_M"/>
    <property type="match status" value="1"/>
</dbReference>
<evidence type="ECO:0000256" key="11">
    <source>
        <dbReference type="ARBA" id="ARBA00048026"/>
    </source>
</evidence>
<dbReference type="EMBL" id="KI630853">
    <property type="protein sequence ID" value="EYU32394.1"/>
    <property type="molecule type" value="Genomic_DNA"/>
</dbReference>
<accession>A0A022QXR2</accession>
<comment type="catalytic activity">
    <reaction evidence="11">
        <text>a plastoquinone + NADH + (n+1) H(+)(in) = a plastoquinol + NAD(+) + n H(+)(out)</text>
        <dbReference type="Rhea" id="RHEA:42608"/>
        <dbReference type="Rhea" id="RHEA-COMP:9561"/>
        <dbReference type="Rhea" id="RHEA-COMP:9562"/>
        <dbReference type="ChEBI" id="CHEBI:15378"/>
        <dbReference type="ChEBI" id="CHEBI:17757"/>
        <dbReference type="ChEBI" id="CHEBI:57540"/>
        <dbReference type="ChEBI" id="CHEBI:57945"/>
        <dbReference type="ChEBI" id="CHEBI:62192"/>
    </reaction>
</comment>
<evidence type="ECO:0000256" key="5">
    <source>
        <dbReference type="ARBA" id="ARBA00022692"/>
    </source>
</evidence>
<evidence type="ECO:0000256" key="6">
    <source>
        <dbReference type="ARBA" id="ARBA00022967"/>
    </source>
</evidence>
<evidence type="ECO:0000256" key="12">
    <source>
        <dbReference type="SAM" id="Phobius"/>
    </source>
</evidence>
<keyword evidence="6" id="KW-1278">Translocase</keyword>
<gene>
    <name evidence="14" type="ORF">MIMGU_mgv1a023211mg</name>
</gene>
<comment type="catalytic activity">
    <reaction evidence="10">
        <text>a plastoquinone + NADPH + (n+1) H(+)(in) = a plastoquinol + NADP(+) + n H(+)(out)</text>
        <dbReference type="Rhea" id="RHEA:42612"/>
        <dbReference type="Rhea" id="RHEA-COMP:9561"/>
        <dbReference type="Rhea" id="RHEA-COMP:9562"/>
        <dbReference type="ChEBI" id="CHEBI:15378"/>
        <dbReference type="ChEBI" id="CHEBI:17757"/>
        <dbReference type="ChEBI" id="CHEBI:57783"/>
        <dbReference type="ChEBI" id="CHEBI:58349"/>
        <dbReference type="ChEBI" id="CHEBI:62192"/>
    </reaction>
</comment>
<dbReference type="PANTHER" id="PTHR22773">
    <property type="entry name" value="NADH DEHYDROGENASE"/>
    <property type="match status" value="1"/>
</dbReference>
<evidence type="ECO:0000256" key="4">
    <source>
        <dbReference type="ARBA" id="ARBA00022640"/>
    </source>
</evidence>
<comment type="subcellular location">
    <subcellularLocation>
        <location evidence="1">Membrane</location>
        <topology evidence="1">Multi-pass membrane protein</topology>
    </subcellularLocation>
    <subcellularLocation>
        <location evidence="2">Plastid</location>
        <location evidence="2">Chloroplast thylakoid membrane</location>
    </subcellularLocation>
</comment>